<evidence type="ECO:0000313" key="6">
    <source>
        <dbReference type="Proteomes" id="UP000799772"/>
    </source>
</evidence>
<reference evidence="5" key="1">
    <citation type="journal article" date="2020" name="Stud. Mycol.">
        <title>101 Dothideomycetes genomes: a test case for predicting lifestyles and emergence of pathogens.</title>
        <authorList>
            <person name="Haridas S."/>
            <person name="Albert R."/>
            <person name="Binder M."/>
            <person name="Bloem J."/>
            <person name="Labutti K."/>
            <person name="Salamov A."/>
            <person name="Andreopoulos B."/>
            <person name="Baker S."/>
            <person name="Barry K."/>
            <person name="Bills G."/>
            <person name="Bluhm B."/>
            <person name="Cannon C."/>
            <person name="Castanera R."/>
            <person name="Culley D."/>
            <person name="Daum C."/>
            <person name="Ezra D."/>
            <person name="Gonzalez J."/>
            <person name="Henrissat B."/>
            <person name="Kuo A."/>
            <person name="Liang C."/>
            <person name="Lipzen A."/>
            <person name="Lutzoni F."/>
            <person name="Magnuson J."/>
            <person name="Mondo S."/>
            <person name="Nolan M."/>
            <person name="Ohm R."/>
            <person name="Pangilinan J."/>
            <person name="Park H.-J."/>
            <person name="Ramirez L."/>
            <person name="Alfaro M."/>
            <person name="Sun H."/>
            <person name="Tritt A."/>
            <person name="Yoshinaga Y."/>
            <person name="Zwiers L.-H."/>
            <person name="Turgeon B."/>
            <person name="Goodwin S."/>
            <person name="Spatafora J."/>
            <person name="Crous P."/>
            <person name="Grigoriev I."/>
        </authorList>
    </citation>
    <scope>NUCLEOTIDE SEQUENCE</scope>
    <source>
        <strain evidence="5">CBS 133067</strain>
    </source>
</reference>
<dbReference type="GO" id="GO:0032958">
    <property type="term" value="P:inositol phosphate biosynthetic process"/>
    <property type="evidence" value="ECO:0007669"/>
    <property type="project" value="InterPro"/>
</dbReference>
<dbReference type="GO" id="GO:0008440">
    <property type="term" value="F:inositol-1,4,5-trisphosphate 3-kinase activity"/>
    <property type="evidence" value="ECO:0007669"/>
    <property type="project" value="TreeGrafter"/>
</dbReference>
<dbReference type="GO" id="GO:0000824">
    <property type="term" value="F:inositol-1,4,5,6-tetrakisphosphate 3-kinase activity"/>
    <property type="evidence" value="ECO:0007669"/>
    <property type="project" value="TreeGrafter"/>
</dbReference>
<dbReference type="EMBL" id="ML978140">
    <property type="protein sequence ID" value="KAF2093064.1"/>
    <property type="molecule type" value="Genomic_DNA"/>
</dbReference>
<name>A0A9P4I603_9PEZI</name>
<dbReference type="OrthoDB" id="2573163at2759"/>
<dbReference type="Proteomes" id="UP000799772">
    <property type="component" value="Unassembled WGS sequence"/>
</dbReference>
<dbReference type="SUPFAM" id="SSF56104">
    <property type="entry name" value="SAICAR synthase-like"/>
    <property type="match status" value="1"/>
</dbReference>
<gene>
    <name evidence="5" type="ORF">NA57DRAFT_11330</name>
</gene>
<evidence type="ECO:0000256" key="1">
    <source>
        <dbReference type="ARBA" id="ARBA00007374"/>
    </source>
</evidence>
<proteinExistence type="inferred from homology"/>
<feature type="non-terminal residue" evidence="5">
    <location>
        <position position="210"/>
    </location>
</feature>
<dbReference type="PANTHER" id="PTHR12400:SF21">
    <property type="entry name" value="KINASE"/>
    <property type="match status" value="1"/>
</dbReference>
<keyword evidence="2 4" id="KW-0808">Transferase</keyword>
<comment type="caution">
    <text evidence="5">The sequence shown here is derived from an EMBL/GenBank/DDBJ whole genome shotgun (WGS) entry which is preliminary data.</text>
</comment>
<comment type="similarity">
    <text evidence="1 4">Belongs to the inositol phosphokinase (IPK) family.</text>
</comment>
<accession>A0A9P4I603</accession>
<dbReference type="InterPro" id="IPR005522">
    <property type="entry name" value="IPK"/>
</dbReference>
<dbReference type="GO" id="GO:0005737">
    <property type="term" value="C:cytoplasm"/>
    <property type="evidence" value="ECO:0007669"/>
    <property type="project" value="TreeGrafter"/>
</dbReference>
<dbReference type="EC" id="2.7.-.-" evidence="4"/>
<dbReference type="GO" id="GO:0005634">
    <property type="term" value="C:nucleus"/>
    <property type="evidence" value="ECO:0007669"/>
    <property type="project" value="TreeGrafter"/>
</dbReference>
<dbReference type="InterPro" id="IPR038286">
    <property type="entry name" value="IPK_sf"/>
</dbReference>
<dbReference type="GO" id="GO:0046854">
    <property type="term" value="P:phosphatidylinositol phosphate biosynthetic process"/>
    <property type="evidence" value="ECO:0007669"/>
    <property type="project" value="TreeGrafter"/>
</dbReference>
<keyword evidence="6" id="KW-1185">Reference proteome</keyword>
<keyword evidence="3 4" id="KW-0418">Kinase</keyword>
<dbReference type="PANTHER" id="PTHR12400">
    <property type="entry name" value="INOSITOL POLYPHOSPHATE KINASE"/>
    <property type="match status" value="1"/>
</dbReference>
<feature type="non-terminal residue" evidence="5">
    <location>
        <position position="1"/>
    </location>
</feature>
<protein>
    <recommendedName>
        <fullName evidence="4">Kinase</fullName>
        <ecNumber evidence="4">2.7.-.-</ecNumber>
    </recommendedName>
</protein>
<dbReference type="Gene3D" id="3.30.470.160">
    <property type="entry name" value="Inositol polyphosphate kinase"/>
    <property type="match status" value="1"/>
</dbReference>
<evidence type="ECO:0000313" key="5">
    <source>
        <dbReference type="EMBL" id="KAF2093064.1"/>
    </source>
</evidence>
<dbReference type="Pfam" id="PF03770">
    <property type="entry name" value="IPK"/>
    <property type="match status" value="1"/>
</dbReference>
<sequence>VELKPYDHQVGGHSTVYRFSRRAVCKQLNNRENVFYETVERSHPELLDFLPRYDISCSPAQTNGDSRVQHFILLEDLTAGMSHPCVLDLKMGTRQYGVNATATKAQSQRRKCRSTTSRMLGVRVCGMQVWDTKHKQYIFEDKYFGRDLKAGKEFQDALKRFFWDGKGYAAARKHIPIVLKKLRTLESLVKGLPAWRFYASSLLMMYDRGE</sequence>
<dbReference type="AlphaFoldDB" id="A0A9P4I603"/>
<evidence type="ECO:0000256" key="3">
    <source>
        <dbReference type="ARBA" id="ARBA00022777"/>
    </source>
</evidence>
<evidence type="ECO:0000256" key="4">
    <source>
        <dbReference type="RuleBase" id="RU363090"/>
    </source>
</evidence>
<organism evidence="5 6">
    <name type="scientific">Rhizodiscina lignyota</name>
    <dbReference type="NCBI Taxonomy" id="1504668"/>
    <lineage>
        <taxon>Eukaryota</taxon>
        <taxon>Fungi</taxon>
        <taxon>Dikarya</taxon>
        <taxon>Ascomycota</taxon>
        <taxon>Pezizomycotina</taxon>
        <taxon>Dothideomycetes</taxon>
        <taxon>Pleosporomycetidae</taxon>
        <taxon>Aulographales</taxon>
        <taxon>Rhizodiscinaceae</taxon>
        <taxon>Rhizodiscina</taxon>
    </lineage>
</organism>
<evidence type="ECO:0000256" key="2">
    <source>
        <dbReference type="ARBA" id="ARBA00022679"/>
    </source>
</evidence>